<dbReference type="PANTHER" id="PTHR31083">
    <property type="entry name" value="UPSTREAM OF FLC PROTEIN (DUF966)"/>
    <property type="match status" value="1"/>
</dbReference>
<accession>A0A835C9U3</accession>
<evidence type="ECO:0000313" key="3">
    <source>
        <dbReference type="Proteomes" id="UP000634136"/>
    </source>
</evidence>
<gene>
    <name evidence="2" type="ORF">G2W53_010775</name>
</gene>
<comment type="caution">
    <text evidence="2">The sequence shown here is derived from an EMBL/GenBank/DDBJ whole genome shotgun (WGS) entry which is preliminary data.</text>
</comment>
<name>A0A835C9U3_9FABA</name>
<dbReference type="OrthoDB" id="1907705at2759"/>
<dbReference type="Proteomes" id="UP000634136">
    <property type="component" value="Unassembled WGS sequence"/>
</dbReference>
<feature type="compositionally biased region" description="Low complexity" evidence="1">
    <location>
        <begin position="132"/>
        <end position="146"/>
    </location>
</feature>
<dbReference type="PANTHER" id="PTHR31083:SF5">
    <property type="entry name" value="PROTEIN SOSEKI 1"/>
    <property type="match status" value="1"/>
</dbReference>
<dbReference type="InterPro" id="IPR010369">
    <property type="entry name" value="SOK"/>
</dbReference>
<protein>
    <submittedName>
        <fullName evidence="2">Protein UPSTREAM OF FLC</fullName>
    </submittedName>
</protein>
<evidence type="ECO:0000313" key="2">
    <source>
        <dbReference type="EMBL" id="KAF7835916.1"/>
    </source>
</evidence>
<reference evidence="2" key="1">
    <citation type="submission" date="2020-09" db="EMBL/GenBank/DDBJ databases">
        <title>Genome-Enabled Discovery of Anthraquinone Biosynthesis in Senna tora.</title>
        <authorList>
            <person name="Kang S.-H."/>
            <person name="Pandey R.P."/>
            <person name="Lee C.-M."/>
            <person name="Sim J.-S."/>
            <person name="Jeong J.-T."/>
            <person name="Choi B.-S."/>
            <person name="Jung M."/>
            <person name="Ginzburg D."/>
            <person name="Zhao K."/>
            <person name="Won S.Y."/>
            <person name="Oh T.-J."/>
            <person name="Yu Y."/>
            <person name="Kim N.-H."/>
            <person name="Lee O.R."/>
            <person name="Lee T.-H."/>
            <person name="Bashyal P."/>
            <person name="Kim T.-S."/>
            <person name="Lee W.-H."/>
            <person name="Kawkins C."/>
            <person name="Kim C.-K."/>
            <person name="Kim J.S."/>
            <person name="Ahn B.O."/>
            <person name="Rhee S.Y."/>
            <person name="Sohng J.K."/>
        </authorList>
    </citation>
    <scope>NUCLEOTIDE SEQUENCE</scope>
    <source>
        <tissue evidence="2">Leaf</tissue>
    </source>
</reference>
<proteinExistence type="predicted"/>
<feature type="region of interest" description="Disordered" evidence="1">
    <location>
        <begin position="223"/>
        <end position="245"/>
    </location>
</feature>
<keyword evidence="3" id="KW-1185">Reference proteome</keyword>
<organism evidence="2 3">
    <name type="scientific">Senna tora</name>
    <dbReference type="NCBI Taxonomy" id="362788"/>
    <lineage>
        <taxon>Eukaryota</taxon>
        <taxon>Viridiplantae</taxon>
        <taxon>Streptophyta</taxon>
        <taxon>Embryophyta</taxon>
        <taxon>Tracheophyta</taxon>
        <taxon>Spermatophyta</taxon>
        <taxon>Magnoliopsida</taxon>
        <taxon>eudicotyledons</taxon>
        <taxon>Gunneridae</taxon>
        <taxon>Pentapetalae</taxon>
        <taxon>rosids</taxon>
        <taxon>fabids</taxon>
        <taxon>Fabales</taxon>
        <taxon>Fabaceae</taxon>
        <taxon>Caesalpinioideae</taxon>
        <taxon>Cassia clade</taxon>
        <taxon>Senna</taxon>
    </lineage>
</organism>
<evidence type="ECO:0000256" key="1">
    <source>
        <dbReference type="SAM" id="MobiDB-lite"/>
    </source>
</evidence>
<feature type="region of interest" description="Disordered" evidence="1">
    <location>
        <begin position="100"/>
        <end position="146"/>
    </location>
</feature>
<sequence length="268" mass="30116">MLYVLKDVKRWLGELRGKDLAEAFAWSYKSVKLEFLLDYAETCLLGEKKASIIAEEIPLEVQVEEGNEQKQLSLMEEPQIQRFPDFQTNVHEELSSEIVSSDRSTMLTDENECSKVEEDKLVGTGKQNPDTSFSTPSSSSSISSSHSSIKEIKSYSAGVSGVFRNLITCGALDTDDTVLVTMDRDNKNVSKNYNDKADSNAAKIRKDDKLGGSARIFKSFWNPQSQQQQQYPSRKSIDGKSTNKNRKKLLEFLNQTTHKPFGGSIYSK</sequence>
<feature type="compositionally biased region" description="Basic and acidic residues" evidence="1">
    <location>
        <begin position="112"/>
        <end position="121"/>
    </location>
</feature>
<dbReference type="AlphaFoldDB" id="A0A835C9U3"/>
<dbReference type="EMBL" id="JAAIUW010000004">
    <property type="protein sequence ID" value="KAF7835916.1"/>
    <property type="molecule type" value="Genomic_DNA"/>
</dbReference>